<evidence type="ECO:0000313" key="2">
    <source>
        <dbReference type="Proteomes" id="UP000002334"/>
    </source>
</evidence>
<dbReference type="KEGG" id="hde:HDEF_1003"/>
<keyword evidence="2" id="KW-1185">Reference proteome</keyword>
<sequence>MSPCSPPMTMPEKEPGFWVALLAWIRGHQADFGYASLAALFSLLRNTCEKHPWSRRLLDALSCSTLAFFSQPLLMMVEGLFHGTLPASAPQVLAIYIGYVGTDYLRARLQSWTERKNGESR</sequence>
<accession>C4K559</accession>
<gene>
    <name evidence="1" type="ordered locus">HDEF_1003</name>
</gene>
<dbReference type="EMBL" id="CP001277">
    <property type="protein sequence ID" value="ACQ67702.1"/>
    <property type="molecule type" value="Genomic_DNA"/>
</dbReference>
<evidence type="ECO:0000313" key="1">
    <source>
        <dbReference type="EMBL" id="ACQ67702.1"/>
    </source>
</evidence>
<dbReference type="HOGENOM" id="CLU_118968_4_0_6"/>
<dbReference type="InterPro" id="IPR006481">
    <property type="entry name" value="Phage_lambda_GpS_holin"/>
</dbReference>
<dbReference type="AlphaFoldDB" id="C4K559"/>
<dbReference type="eggNOG" id="ENOG5032X6F">
    <property type="taxonomic scope" value="Bacteria"/>
</dbReference>
<proteinExistence type="predicted"/>
<dbReference type="Pfam" id="PF05106">
    <property type="entry name" value="Phage_holin_3_1"/>
    <property type="match status" value="1"/>
</dbReference>
<dbReference type="Proteomes" id="UP000002334">
    <property type="component" value="Chromosome"/>
</dbReference>
<protein>
    <submittedName>
        <fullName evidence="1">Phage holin</fullName>
    </submittedName>
</protein>
<reference evidence="1 2" key="1">
    <citation type="journal article" date="2009" name="Proc. Natl. Acad. Sci. U.S.A.">
        <title>Hamiltonella defensa, genome evolution of protective bacterial endosymbiont from pathogenic ancestors.</title>
        <authorList>
            <person name="Degnan P.H."/>
            <person name="Yu Y."/>
            <person name="Sisneros N."/>
            <person name="Wing R.A."/>
            <person name="Moran N.A."/>
        </authorList>
    </citation>
    <scope>NUCLEOTIDE SEQUENCE [LARGE SCALE GENOMIC DNA]</scope>
    <source>
        <strain evidence="2">5AT</strain>
    </source>
</reference>
<name>C4K559_HAMD5</name>
<organism evidence="1 2">
    <name type="scientific">Hamiltonella defensa subsp. Acyrthosiphon pisum (strain 5AT)</name>
    <dbReference type="NCBI Taxonomy" id="572265"/>
    <lineage>
        <taxon>Bacteria</taxon>
        <taxon>Pseudomonadati</taxon>
        <taxon>Pseudomonadota</taxon>
        <taxon>Gammaproteobacteria</taxon>
        <taxon>Enterobacterales</taxon>
        <taxon>Enterobacteriaceae</taxon>
        <taxon>aphid secondary symbionts</taxon>
        <taxon>Candidatus Williamhamiltonella</taxon>
    </lineage>
</organism>